<dbReference type="InterPro" id="IPR029005">
    <property type="entry name" value="LIM-bd/SEUSS"/>
</dbReference>
<dbReference type="STRING" id="1569628.A0A316UL95"/>
<dbReference type="Pfam" id="PF01803">
    <property type="entry name" value="LIM_bind"/>
    <property type="match status" value="1"/>
</dbReference>
<gene>
    <name evidence="2" type="ORF">BDZ90DRAFT_233646</name>
</gene>
<sequence length="407" mass="44356">MAMMPPPPSAGGSAGGSLGFMPTQSANSLGIASTSALPPPQPSVPAGYATLRLLEYFDALAGKESQHAHEIHDLNFWRSLTHTFYAPDGVFRFIAFNPSTREQRSFELPTPVIPRYLHTVHLSGVSSHYVSLSSTREYPCDQLSKVTDPPAVKGCSLGIPTGRTSHFVQVDRARMDIEYESGWTVVQRGVMRAGFTTIGGALKLQWLDFIIKDWSSLVPRAKIQRGVVEQVVSEEVVAKIRGDVKNGSKSKDDKKTSKEAGAEDEKPSSSSREDDRDRERPRITHPVERWSMPENPVNEYGMTLRAMRCLEITESVCQLRDLMDYAAQNTLGPMQALQRLAGELRASRPDKQEDSKASGEEGGQEGAAKRKGGAGAGPSVGSGEGNVKTEGQDEEPSGRSSPAKRMR</sequence>
<keyword evidence="3" id="KW-1185">Reference proteome</keyword>
<feature type="compositionally biased region" description="Basic and acidic residues" evidence="1">
    <location>
        <begin position="345"/>
        <end position="359"/>
    </location>
</feature>
<protein>
    <submittedName>
        <fullName evidence="2">Uncharacterized protein</fullName>
    </submittedName>
</protein>
<dbReference type="PANTHER" id="PTHR10378">
    <property type="entry name" value="LIM DOMAIN-BINDING PROTEIN"/>
    <property type="match status" value="1"/>
</dbReference>
<dbReference type="GeneID" id="37028530"/>
<name>A0A316UL95_9BASI</name>
<feature type="compositionally biased region" description="Basic and acidic residues" evidence="1">
    <location>
        <begin position="244"/>
        <end position="288"/>
    </location>
</feature>
<proteinExistence type="predicted"/>
<dbReference type="Proteomes" id="UP000245884">
    <property type="component" value="Unassembled WGS sequence"/>
</dbReference>
<reference evidence="2 3" key="1">
    <citation type="journal article" date="2018" name="Mol. Biol. Evol.">
        <title>Broad Genomic Sampling Reveals a Smut Pathogenic Ancestry of the Fungal Clade Ustilaginomycotina.</title>
        <authorList>
            <person name="Kijpornyongpan T."/>
            <person name="Mondo S.J."/>
            <person name="Barry K."/>
            <person name="Sandor L."/>
            <person name="Lee J."/>
            <person name="Lipzen A."/>
            <person name="Pangilinan J."/>
            <person name="LaButti K."/>
            <person name="Hainaut M."/>
            <person name="Henrissat B."/>
            <person name="Grigoriev I.V."/>
            <person name="Spatafora J.W."/>
            <person name="Aime M.C."/>
        </authorList>
    </citation>
    <scope>NUCLEOTIDE SEQUENCE [LARGE SCALE GENOMIC DNA]</scope>
    <source>
        <strain evidence="2 3">MCA 5214</strain>
    </source>
</reference>
<feature type="compositionally biased region" description="Gly residues" evidence="1">
    <location>
        <begin position="373"/>
        <end position="384"/>
    </location>
</feature>
<dbReference type="AlphaFoldDB" id="A0A316UL95"/>
<evidence type="ECO:0000313" key="2">
    <source>
        <dbReference type="EMBL" id="PWN26056.1"/>
    </source>
</evidence>
<evidence type="ECO:0000256" key="1">
    <source>
        <dbReference type="SAM" id="MobiDB-lite"/>
    </source>
</evidence>
<accession>A0A316UL95</accession>
<feature type="region of interest" description="Disordered" evidence="1">
    <location>
        <begin position="345"/>
        <end position="407"/>
    </location>
</feature>
<dbReference type="EMBL" id="KZ819673">
    <property type="protein sequence ID" value="PWN26056.1"/>
    <property type="molecule type" value="Genomic_DNA"/>
</dbReference>
<evidence type="ECO:0000313" key="3">
    <source>
        <dbReference type="Proteomes" id="UP000245884"/>
    </source>
</evidence>
<organism evidence="2 3">
    <name type="scientific">Jaminaea rosea</name>
    <dbReference type="NCBI Taxonomy" id="1569628"/>
    <lineage>
        <taxon>Eukaryota</taxon>
        <taxon>Fungi</taxon>
        <taxon>Dikarya</taxon>
        <taxon>Basidiomycota</taxon>
        <taxon>Ustilaginomycotina</taxon>
        <taxon>Exobasidiomycetes</taxon>
        <taxon>Microstromatales</taxon>
        <taxon>Microstromatales incertae sedis</taxon>
        <taxon>Jaminaea</taxon>
    </lineage>
</organism>
<dbReference type="RefSeq" id="XP_025360668.1">
    <property type="nucleotide sequence ID" value="XM_025506707.1"/>
</dbReference>
<feature type="region of interest" description="Disordered" evidence="1">
    <location>
        <begin position="244"/>
        <end position="295"/>
    </location>
</feature>
<dbReference type="OrthoDB" id="774557at2759"/>